<keyword evidence="1" id="KW-0472">Membrane</keyword>
<proteinExistence type="predicted"/>
<evidence type="ECO:0000313" key="2">
    <source>
        <dbReference type="EMBL" id="MBW3469570.1"/>
    </source>
</evidence>
<evidence type="ECO:0000256" key="1">
    <source>
        <dbReference type="SAM" id="Phobius"/>
    </source>
</evidence>
<dbReference type="EMBL" id="RPHB01000008">
    <property type="protein sequence ID" value="MBW3469570.1"/>
    <property type="molecule type" value="Genomic_DNA"/>
</dbReference>
<keyword evidence="1" id="KW-1133">Transmembrane helix</keyword>
<comment type="caution">
    <text evidence="2">The sequence shown here is derived from an EMBL/GenBank/DDBJ whole genome shotgun (WGS) entry which is preliminary data.</text>
</comment>
<keyword evidence="3" id="KW-1185">Reference proteome</keyword>
<evidence type="ECO:0000313" key="3">
    <source>
        <dbReference type="Proteomes" id="UP000727490"/>
    </source>
</evidence>
<dbReference type="AlphaFoldDB" id="A0A951MGQ7"/>
<feature type="transmembrane region" description="Helical" evidence="1">
    <location>
        <begin position="72"/>
        <end position="93"/>
    </location>
</feature>
<dbReference type="RefSeq" id="WP_219292773.1">
    <property type="nucleotide sequence ID" value="NZ_RPHB01000008.1"/>
</dbReference>
<dbReference type="Proteomes" id="UP000727490">
    <property type="component" value="Unassembled WGS sequence"/>
</dbReference>
<gene>
    <name evidence="2" type="ORF">EGN73_17360</name>
</gene>
<reference evidence="2 3" key="1">
    <citation type="journal article" date="2020" name="Syst. Appl. Microbiol.">
        <title>Arthrospiribacter ruber gen. nov., sp. nov., a novel bacterium isolated from Arthrospira cultures.</title>
        <authorList>
            <person name="Waleron M."/>
            <person name="Misztak A."/>
            <person name="Waleron M.M."/>
            <person name="Furmaniak M."/>
            <person name="Mrozik A."/>
            <person name="Waleron K."/>
        </authorList>
    </citation>
    <scope>NUCLEOTIDE SEQUENCE [LARGE SCALE GENOMIC DNA]</scope>
    <source>
        <strain evidence="2 3">DPMB0001</strain>
    </source>
</reference>
<keyword evidence="1" id="KW-0812">Transmembrane</keyword>
<protein>
    <submittedName>
        <fullName evidence="2">Uncharacterized protein</fullName>
    </submittedName>
</protein>
<sequence length="216" mass="24282">MDFNPLLIKKYIEGTCTPVEKELVELWLDDIEVPEMDLYAEEFSQAEGRMWESIRQELPSKSKSIFKINIPFLRYSVAASLGGILVLTGYLIFQQKLNNLNNPELIGPGSLTYKASPFGSIYEVSEVSPERNKLVFEGEILINNKTASGKEVQLISGRSATSTNTQIVTIQQGKKYAALNHQAGTDELIVCDLEGYLHDLPPAVYHKVQQIRKFNL</sequence>
<name>A0A951MGQ7_9BACT</name>
<organism evidence="2 3">
    <name type="scientific">Arthrospiribacter ruber</name>
    <dbReference type="NCBI Taxonomy" id="2487934"/>
    <lineage>
        <taxon>Bacteria</taxon>
        <taxon>Pseudomonadati</taxon>
        <taxon>Bacteroidota</taxon>
        <taxon>Cytophagia</taxon>
        <taxon>Cytophagales</taxon>
        <taxon>Cyclobacteriaceae</taxon>
        <taxon>Arthrospiribacter</taxon>
    </lineage>
</organism>
<accession>A0A951MGQ7</accession>